<evidence type="ECO:0000256" key="11">
    <source>
        <dbReference type="SAM" id="MobiDB-lite"/>
    </source>
</evidence>
<dbReference type="AlphaFoldDB" id="A0A8C0QI49"/>
<comment type="similarity">
    <text evidence="2 10">Belongs to the peptidase M14 family.</text>
</comment>
<dbReference type="InterPro" id="IPR050753">
    <property type="entry name" value="Peptidase_M14_domain"/>
</dbReference>
<reference evidence="13" key="2">
    <citation type="submission" date="2025-08" db="UniProtKB">
        <authorList>
            <consortium name="Ensembl"/>
        </authorList>
    </citation>
    <scope>IDENTIFICATION</scope>
</reference>
<name>A0A8C0QI49_CANLF</name>
<evidence type="ECO:0000256" key="8">
    <source>
        <dbReference type="ARBA" id="ARBA00023049"/>
    </source>
</evidence>
<feature type="region of interest" description="Disordered" evidence="11">
    <location>
        <begin position="1"/>
        <end position="76"/>
    </location>
</feature>
<feature type="region of interest" description="Disordered" evidence="11">
    <location>
        <begin position="493"/>
        <end position="513"/>
    </location>
</feature>
<dbReference type="InterPro" id="IPR008969">
    <property type="entry name" value="CarboxyPept-like_regulatory"/>
</dbReference>
<dbReference type="PROSITE" id="PS00132">
    <property type="entry name" value="CARBOXYPEPT_ZN_1"/>
    <property type="match status" value="1"/>
</dbReference>
<evidence type="ECO:0000256" key="2">
    <source>
        <dbReference type="ARBA" id="ARBA00005988"/>
    </source>
</evidence>
<dbReference type="Proteomes" id="UP000694542">
    <property type="component" value="Chromosome 10"/>
</dbReference>
<dbReference type="CDD" id="cd11308">
    <property type="entry name" value="Peptidase_M14NE-CP-C_like"/>
    <property type="match status" value="1"/>
</dbReference>
<organism evidence="13 14">
    <name type="scientific">Canis lupus familiaris</name>
    <name type="common">Dog</name>
    <name type="synonym">Canis familiaris</name>
    <dbReference type="NCBI Taxonomy" id="9615"/>
    <lineage>
        <taxon>Eukaryota</taxon>
        <taxon>Metazoa</taxon>
        <taxon>Chordata</taxon>
        <taxon>Craniata</taxon>
        <taxon>Vertebrata</taxon>
        <taxon>Euteleostomi</taxon>
        <taxon>Mammalia</taxon>
        <taxon>Eutheria</taxon>
        <taxon>Laurasiatheria</taxon>
        <taxon>Carnivora</taxon>
        <taxon>Caniformia</taxon>
        <taxon>Canidae</taxon>
        <taxon>Canis</taxon>
    </lineage>
</organism>
<dbReference type="PROSITE" id="PS00133">
    <property type="entry name" value="CARBOXYPEPT_ZN_2"/>
    <property type="match status" value="1"/>
</dbReference>
<dbReference type="GO" id="GO:0004181">
    <property type="term" value="F:metallocarboxypeptidase activity"/>
    <property type="evidence" value="ECO:0007669"/>
    <property type="project" value="InterPro"/>
</dbReference>
<dbReference type="PANTHER" id="PTHR11532:SF84">
    <property type="entry name" value="CARBOXYPEPTIDASE M"/>
    <property type="match status" value="1"/>
</dbReference>
<keyword evidence="8" id="KW-0482">Metalloprotease</keyword>
<sequence length="513" mass="56949">MVGRLEIGTVGPEVGTGGAGDGDGGPRGRGGGEMPSWGRGRRGVPTYGRLGTELGTAGGRPREGRGGAEVGPEVGDGDGGLAVRSAALVSPQSMQVARLCLGLLLPAAAALEFAYHHQEQMEAFLKTVARNYSSITRLHSIGKSVQGRNLWVLVVGRFPKEHRVGIPEFKYVANMHGDETVGRELLLHLIEHLVTRDGKDLEITNLINSTRMHFMPSMNPDGFEAVRKPDCFYSNGRENSNHYDLNRNFPDAFEPNDVSRQPEAAAVMAWLEAETFVLSANLHGGALVASYPFDNGVPATGTSHSRSLTPDDDVFQHLAHVYASRNPTMKKGDQCKDKMDFPNGITNGYAWYPLRGGMQDYNYIWEQCFEITLELSCCKYPHEEKLPFFWNKNKASLIEYIKQVHLGVKGQVFDQNGNPLPNVIVEVQDRKHICPYKTNKLGEYYLLLLPGSYVLNEANSHEGPNIYCNEVEEEDSFHCMRYTSNSPSMKKESFCNPLTTSHSQHEQFPRCLR</sequence>
<dbReference type="SUPFAM" id="SSF49464">
    <property type="entry name" value="Carboxypeptidase regulatory domain-like"/>
    <property type="match status" value="1"/>
</dbReference>
<evidence type="ECO:0000256" key="10">
    <source>
        <dbReference type="PROSITE-ProRule" id="PRU01379"/>
    </source>
</evidence>
<feature type="compositionally biased region" description="Basic and acidic residues" evidence="11">
    <location>
        <begin position="503"/>
        <end position="513"/>
    </location>
</feature>
<accession>A0A8C0QI49</accession>
<dbReference type="InterPro" id="IPR057247">
    <property type="entry name" value="CARBOXYPEPT_ZN_2"/>
</dbReference>
<dbReference type="Pfam" id="PF00246">
    <property type="entry name" value="Peptidase_M14"/>
    <property type="match status" value="1"/>
</dbReference>
<keyword evidence="5" id="KW-0479">Metal-binding</keyword>
<feature type="compositionally biased region" description="Gly residues" evidence="11">
    <location>
        <begin position="14"/>
        <end position="33"/>
    </location>
</feature>
<evidence type="ECO:0000313" key="14">
    <source>
        <dbReference type="Proteomes" id="UP000694542"/>
    </source>
</evidence>
<dbReference type="PANTHER" id="PTHR11532">
    <property type="entry name" value="PROTEASE M14 CARBOXYPEPTIDASE"/>
    <property type="match status" value="1"/>
</dbReference>
<evidence type="ECO:0000256" key="7">
    <source>
        <dbReference type="ARBA" id="ARBA00022833"/>
    </source>
</evidence>
<dbReference type="GO" id="GO:0006508">
    <property type="term" value="P:proteolysis"/>
    <property type="evidence" value="ECO:0007669"/>
    <property type="project" value="UniProtKB-KW"/>
</dbReference>
<evidence type="ECO:0000256" key="3">
    <source>
        <dbReference type="ARBA" id="ARBA00022645"/>
    </source>
</evidence>
<evidence type="ECO:0000256" key="5">
    <source>
        <dbReference type="ARBA" id="ARBA00022723"/>
    </source>
</evidence>
<keyword evidence="6" id="KW-0378">Hydrolase</keyword>
<dbReference type="Gene3D" id="2.60.40.1120">
    <property type="entry name" value="Carboxypeptidase-like, regulatory domain"/>
    <property type="match status" value="1"/>
</dbReference>
<dbReference type="FunFam" id="3.40.630.10:FF:000041">
    <property type="entry name" value="Carboxypeptidase M"/>
    <property type="match status" value="1"/>
</dbReference>
<comment type="cofactor">
    <cofactor evidence="1">
        <name>Zn(2+)</name>
        <dbReference type="ChEBI" id="CHEBI:29105"/>
    </cofactor>
</comment>
<proteinExistence type="inferred from homology"/>
<keyword evidence="7" id="KW-0862">Zinc</keyword>
<dbReference type="GO" id="GO:0008270">
    <property type="term" value="F:zinc ion binding"/>
    <property type="evidence" value="ECO:0007669"/>
    <property type="project" value="InterPro"/>
</dbReference>
<dbReference type="SMART" id="SM00631">
    <property type="entry name" value="Zn_pept"/>
    <property type="match status" value="1"/>
</dbReference>
<feature type="active site" description="Proton donor/acceptor" evidence="10">
    <location>
        <position position="374"/>
    </location>
</feature>
<dbReference type="InterPro" id="IPR057246">
    <property type="entry name" value="CARBOXYPEPT_ZN_1"/>
</dbReference>
<keyword evidence="4" id="KW-0645">Protease</keyword>
<evidence type="ECO:0000256" key="1">
    <source>
        <dbReference type="ARBA" id="ARBA00001947"/>
    </source>
</evidence>
<dbReference type="PROSITE" id="PS52035">
    <property type="entry name" value="PEPTIDASE_M14"/>
    <property type="match status" value="1"/>
</dbReference>
<dbReference type="Gene3D" id="3.40.630.10">
    <property type="entry name" value="Zn peptidases"/>
    <property type="match status" value="1"/>
</dbReference>
<protein>
    <recommendedName>
        <fullName evidence="12">Peptidase M14 domain-containing protein</fullName>
    </recommendedName>
</protein>
<keyword evidence="3" id="KW-0121">Carboxypeptidase</keyword>
<reference evidence="13" key="1">
    <citation type="submission" date="2018-10" db="EMBL/GenBank/DDBJ databases">
        <title>De novo assembly of a Great Dane genome.</title>
        <authorList>
            <person name="Kidd J.M."/>
            <person name="Pendleton A.L."/>
            <person name="Shen F."/>
            <person name="Emery S."/>
        </authorList>
    </citation>
    <scope>NUCLEOTIDE SEQUENCE [LARGE SCALE GENOMIC DNA]</scope>
    <source>
        <strain evidence="13">Great Dane</strain>
    </source>
</reference>
<feature type="domain" description="Peptidase M14" evidence="12">
    <location>
        <begin position="114"/>
        <end position="404"/>
    </location>
</feature>
<evidence type="ECO:0000256" key="9">
    <source>
        <dbReference type="ARBA" id="ARBA00023180"/>
    </source>
</evidence>
<evidence type="ECO:0000259" key="12">
    <source>
        <dbReference type="PROSITE" id="PS52035"/>
    </source>
</evidence>
<evidence type="ECO:0000313" key="13">
    <source>
        <dbReference type="Ensembl" id="ENSCAFP00040011773.1"/>
    </source>
</evidence>
<dbReference type="Ensembl" id="ENSCAFT00040013586.1">
    <property type="protein sequence ID" value="ENSCAFP00040011773.1"/>
    <property type="gene ID" value="ENSCAFG00040007302.1"/>
</dbReference>
<dbReference type="InterPro" id="IPR000834">
    <property type="entry name" value="Peptidase_M14"/>
</dbReference>
<evidence type="ECO:0000256" key="6">
    <source>
        <dbReference type="ARBA" id="ARBA00022801"/>
    </source>
</evidence>
<dbReference type="PRINTS" id="PR00765">
    <property type="entry name" value="CRBOXYPTASEA"/>
</dbReference>
<evidence type="ECO:0000256" key="4">
    <source>
        <dbReference type="ARBA" id="ARBA00022670"/>
    </source>
</evidence>
<keyword evidence="9" id="KW-0325">Glycoprotein</keyword>
<dbReference type="SUPFAM" id="SSF53187">
    <property type="entry name" value="Zn-dependent exopeptidases"/>
    <property type="match status" value="1"/>
</dbReference>